<dbReference type="EnsemblMetazoa" id="GPAI047634-RA">
    <property type="protein sequence ID" value="GPAI047634-PA"/>
    <property type="gene ID" value="GPAI047634"/>
</dbReference>
<accession>A0A1B0AJA5</accession>
<keyword evidence="2" id="KW-1185">Reference proteome</keyword>
<sequence>MNIVACPGSGVPTTVVAAACEAVAALGPPTWGDDGEVLRPPAKLLLEPIWDPVLGWPCRSFISNFFIWVSTSSATKDLILRSSKAAKCFAFTAAEANAAAAAVCTFASLNICFDSFSFKLSPSIPPSSRMSTDDVPPGTSSLYKLVNY</sequence>
<dbReference type="AlphaFoldDB" id="A0A1B0AJA5"/>
<name>A0A1B0AJA5_GLOPL</name>
<reference evidence="2" key="1">
    <citation type="submission" date="2014-03" db="EMBL/GenBank/DDBJ databases">
        <authorList>
            <person name="Aksoy S."/>
            <person name="Warren W."/>
            <person name="Wilson R.K."/>
        </authorList>
    </citation>
    <scope>NUCLEOTIDE SEQUENCE [LARGE SCALE GENOMIC DNA]</scope>
    <source>
        <strain evidence="2">IAEA</strain>
    </source>
</reference>
<reference evidence="1" key="2">
    <citation type="submission" date="2020-05" db="UniProtKB">
        <authorList>
            <consortium name="EnsemblMetazoa"/>
        </authorList>
    </citation>
    <scope>IDENTIFICATION</scope>
    <source>
        <strain evidence="1">IAEA</strain>
    </source>
</reference>
<dbReference type="VEuPathDB" id="VectorBase:GPAI047634"/>
<evidence type="ECO:0000313" key="2">
    <source>
        <dbReference type="Proteomes" id="UP000092445"/>
    </source>
</evidence>
<dbReference type="Proteomes" id="UP000092445">
    <property type="component" value="Unassembled WGS sequence"/>
</dbReference>
<protein>
    <submittedName>
        <fullName evidence="1">Uncharacterized protein</fullName>
    </submittedName>
</protein>
<proteinExistence type="predicted"/>
<organism evidence="1 2">
    <name type="scientific">Glossina pallidipes</name>
    <name type="common">Tsetse fly</name>
    <dbReference type="NCBI Taxonomy" id="7398"/>
    <lineage>
        <taxon>Eukaryota</taxon>
        <taxon>Metazoa</taxon>
        <taxon>Ecdysozoa</taxon>
        <taxon>Arthropoda</taxon>
        <taxon>Hexapoda</taxon>
        <taxon>Insecta</taxon>
        <taxon>Pterygota</taxon>
        <taxon>Neoptera</taxon>
        <taxon>Endopterygota</taxon>
        <taxon>Diptera</taxon>
        <taxon>Brachycera</taxon>
        <taxon>Muscomorpha</taxon>
        <taxon>Hippoboscoidea</taxon>
        <taxon>Glossinidae</taxon>
        <taxon>Glossina</taxon>
    </lineage>
</organism>
<evidence type="ECO:0000313" key="1">
    <source>
        <dbReference type="EnsemblMetazoa" id="GPAI047634-PA"/>
    </source>
</evidence>